<evidence type="ECO:0000256" key="4">
    <source>
        <dbReference type="ARBA" id="ARBA00022605"/>
    </source>
</evidence>
<evidence type="ECO:0000256" key="7">
    <source>
        <dbReference type="ARBA" id="ARBA00023239"/>
    </source>
</evidence>
<dbReference type="AlphaFoldDB" id="A0A4Z0GTD1"/>
<dbReference type="SUPFAM" id="SSF51366">
    <property type="entry name" value="Ribulose-phoshate binding barrel"/>
    <property type="match status" value="1"/>
</dbReference>
<evidence type="ECO:0000256" key="5">
    <source>
        <dbReference type="ARBA" id="ARBA00022822"/>
    </source>
</evidence>
<dbReference type="EC" id="4.2.1.20" evidence="3"/>
<evidence type="ECO:0000256" key="2">
    <source>
        <dbReference type="ARBA" id="ARBA00011270"/>
    </source>
</evidence>
<gene>
    <name evidence="9" type="ORF">E4665_02970</name>
</gene>
<dbReference type="Proteomes" id="UP000298347">
    <property type="component" value="Unassembled WGS sequence"/>
</dbReference>
<dbReference type="PANTHER" id="PTHR43406:SF1">
    <property type="entry name" value="TRYPTOPHAN SYNTHASE ALPHA CHAIN, CHLOROPLASTIC"/>
    <property type="match status" value="1"/>
</dbReference>
<name>A0A4Z0GTD1_9BACL</name>
<dbReference type="OrthoDB" id="9804578at2"/>
<accession>A0A4Z0GTD1</accession>
<dbReference type="EMBL" id="SRJD01000002">
    <property type="protein sequence ID" value="TGA99924.1"/>
    <property type="molecule type" value="Genomic_DNA"/>
</dbReference>
<dbReference type="UniPathway" id="UPA00035">
    <property type="reaction ID" value="UER00044"/>
</dbReference>
<dbReference type="GO" id="GO:0005829">
    <property type="term" value="C:cytosol"/>
    <property type="evidence" value="ECO:0007669"/>
    <property type="project" value="TreeGrafter"/>
</dbReference>
<dbReference type="PANTHER" id="PTHR43406">
    <property type="entry name" value="TRYPTOPHAN SYNTHASE, ALPHA CHAIN"/>
    <property type="match status" value="1"/>
</dbReference>
<keyword evidence="5" id="KW-0822">Tryptophan biosynthesis</keyword>
<sequence>MKLICYLSNGYPTLNASKMMAENYVNAGCDVIEMDFPSHNPFLENEFIAGRMKTALENCDDYDAYMREMIEIKNELPQTKFILMVYENTILEIGSDKFIHFCINNGFNDIILVGIKDQKIKMNLIQNNLKVSCYVQYQLLDEEVNQARNSNGFVYLQAKPTQGIVNPQFPQLKNCIDFLRDQGIDQPIYCGVGIRTPEDVLMVKESGADGVFVGSVILKLHEDLPMLEKVIGDYKAACD</sequence>
<comment type="caution">
    <text evidence="9">The sequence shown here is derived from an EMBL/GenBank/DDBJ whole genome shotgun (WGS) entry which is preliminary data.</text>
</comment>
<proteinExistence type="predicted"/>
<evidence type="ECO:0000313" key="10">
    <source>
        <dbReference type="Proteomes" id="UP000298347"/>
    </source>
</evidence>
<comment type="pathway">
    <text evidence="1">Amino-acid biosynthesis; L-tryptophan biosynthesis; L-tryptophan from chorismate: step 5/5.</text>
</comment>
<evidence type="ECO:0000256" key="8">
    <source>
        <dbReference type="ARBA" id="ARBA00049047"/>
    </source>
</evidence>
<evidence type="ECO:0000256" key="3">
    <source>
        <dbReference type="ARBA" id="ARBA00012043"/>
    </source>
</evidence>
<dbReference type="GO" id="GO:0004834">
    <property type="term" value="F:tryptophan synthase activity"/>
    <property type="evidence" value="ECO:0007669"/>
    <property type="project" value="UniProtKB-EC"/>
</dbReference>
<comment type="subunit">
    <text evidence="2">Tetramer of two alpha and two beta chains.</text>
</comment>
<evidence type="ECO:0000256" key="1">
    <source>
        <dbReference type="ARBA" id="ARBA00004733"/>
    </source>
</evidence>
<reference evidence="9 10" key="1">
    <citation type="journal article" date="2015" name="Int. J. Syst. Evol. Microbiol.">
        <title>Sporolactobacillus shoreae sp. nov. and Sporolactobacillus spathodeae sp. nov., two spore-forming lactic acid bacteria isolated from tree barks in Thailand.</title>
        <authorList>
            <person name="Thamacharoensuk T."/>
            <person name="Kitahara M."/>
            <person name="Ohkuma M."/>
            <person name="Thongchul N."/>
            <person name="Tanasupawat S."/>
        </authorList>
    </citation>
    <scope>NUCLEOTIDE SEQUENCE [LARGE SCALE GENOMIC DNA]</scope>
    <source>
        <strain evidence="9 10">BK92</strain>
    </source>
</reference>
<dbReference type="Pfam" id="PF00290">
    <property type="entry name" value="Trp_syntA"/>
    <property type="match status" value="1"/>
</dbReference>
<dbReference type="InterPro" id="IPR013785">
    <property type="entry name" value="Aldolase_TIM"/>
</dbReference>
<dbReference type="InterPro" id="IPR002028">
    <property type="entry name" value="Trp_synthase_suA"/>
</dbReference>
<evidence type="ECO:0000256" key="6">
    <source>
        <dbReference type="ARBA" id="ARBA00023141"/>
    </source>
</evidence>
<organism evidence="9 10">
    <name type="scientific">Sporolactobacillus shoreae</name>
    <dbReference type="NCBI Taxonomy" id="1465501"/>
    <lineage>
        <taxon>Bacteria</taxon>
        <taxon>Bacillati</taxon>
        <taxon>Bacillota</taxon>
        <taxon>Bacilli</taxon>
        <taxon>Bacillales</taxon>
        <taxon>Sporolactobacillaceae</taxon>
        <taxon>Sporolactobacillus</taxon>
    </lineage>
</organism>
<protein>
    <recommendedName>
        <fullName evidence="3">tryptophan synthase</fullName>
        <ecNumber evidence="3">4.2.1.20</ecNumber>
    </recommendedName>
</protein>
<dbReference type="InterPro" id="IPR011060">
    <property type="entry name" value="RibuloseP-bd_barrel"/>
</dbReference>
<dbReference type="Gene3D" id="3.20.20.70">
    <property type="entry name" value="Aldolase class I"/>
    <property type="match status" value="1"/>
</dbReference>
<keyword evidence="7" id="KW-0456">Lyase</keyword>
<keyword evidence="10" id="KW-1185">Reference proteome</keyword>
<comment type="catalytic activity">
    <reaction evidence="8">
        <text>(1S,2R)-1-C-(indol-3-yl)glycerol 3-phosphate + L-serine = D-glyceraldehyde 3-phosphate + L-tryptophan + H2O</text>
        <dbReference type="Rhea" id="RHEA:10532"/>
        <dbReference type="ChEBI" id="CHEBI:15377"/>
        <dbReference type="ChEBI" id="CHEBI:33384"/>
        <dbReference type="ChEBI" id="CHEBI:57912"/>
        <dbReference type="ChEBI" id="CHEBI:58866"/>
        <dbReference type="ChEBI" id="CHEBI:59776"/>
        <dbReference type="EC" id="4.2.1.20"/>
    </reaction>
</comment>
<keyword evidence="6" id="KW-0057">Aromatic amino acid biosynthesis</keyword>
<evidence type="ECO:0000313" key="9">
    <source>
        <dbReference type="EMBL" id="TGA99924.1"/>
    </source>
</evidence>
<dbReference type="RefSeq" id="WP_135347319.1">
    <property type="nucleotide sequence ID" value="NZ_SRJD01000002.1"/>
</dbReference>
<keyword evidence="4" id="KW-0028">Amino-acid biosynthesis</keyword>